<evidence type="ECO:0000256" key="14">
    <source>
        <dbReference type="SAM" id="MobiDB-lite"/>
    </source>
</evidence>
<dbReference type="InterPro" id="IPR003598">
    <property type="entry name" value="Ig_sub2"/>
</dbReference>
<dbReference type="InterPro" id="IPR036383">
    <property type="entry name" value="TSP1_rpt_sf"/>
</dbReference>
<keyword evidence="12 13" id="KW-0393">Immunoglobulin domain</keyword>
<dbReference type="PROSITE" id="PS50835">
    <property type="entry name" value="IG_LIKE"/>
    <property type="match status" value="1"/>
</dbReference>
<feature type="domain" description="Death" evidence="15">
    <location>
        <begin position="973"/>
        <end position="1039"/>
    </location>
</feature>
<protein>
    <recommendedName>
        <fullName evidence="13">Netrin receptor UNC5</fullName>
    </recommendedName>
</protein>
<dbReference type="EMBL" id="CADEPI010000017">
    <property type="protein sequence ID" value="CAB3364718.1"/>
    <property type="molecule type" value="Genomic_DNA"/>
</dbReference>
<feature type="transmembrane region" description="Helical" evidence="13">
    <location>
        <begin position="433"/>
        <end position="455"/>
    </location>
</feature>
<evidence type="ECO:0000256" key="11">
    <source>
        <dbReference type="ARBA" id="ARBA00023180"/>
    </source>
</evidence>
<dbReference type="FunFam" id="2.20.100.10:FF:000002">
    <property type="entry name" value="Unc-5 netrin receptor C"/>
    <property type="match status" value="1"/>
</dbReference>
<dbReference type="CDD" id="cd08781">
    <property type="entry name" value="Death_UNC5-like"/>
    <property type="match status" value="1"/>
</dbReference>
<feature type="domain" description="ZU5" evidence="17">
    <location>
        <begin position="618"/>
        <end position="755"/>
    </location>
</feature>
<dbReference type="PRINTS" id="PR01705">
    <property type="entry name" value="TSP1REPEAT"/>
</dbReference>
<dbReference type="SMART" id="SM00409">
    <property type="entry name" value="IG"/>
    <property type="match status" value="2"/>
</dbReference>
<dbReference type="OrthoDB" id="5973910at2759"/>
<dbReference type="InterPro" id="IPR013783">
    <property type="entry name" value="Ig-like_fold"/>
</dbReference>
<keyword evidence="5 13" id="KW-0732">Signal</keyword>
<reference evidence="18 19" key="1">
    <citation type="submission" date="2020-04" db="EMBL/GenBank/DDBJ databases">
        <authorList>
            <person name="Alioto T."/>
            <person name="Alioto T."/>
            <person name="Gomez Garrido J."/>
        </authorList>
    </citation>
    <scope>NUCLEOTIDE SEQUENCE [LARGE SCALE GENOMIC DNA]</scope>
</reference>
<proteinExistence type="inferred from homology"/>
<organism evidence="18 19">
    <name type="scientific">Cloeon dipterum</name>
    <dbReference type="NCBI Taxonomy" id="197152"/>
    <lineage>
        <taxon>Eukaryota</taxon>
        <taxon>Metazoa</taxon>
        <taxon>Ecdysozoa</taxon>
        <taxon>Arthropoda</taxon>
        <taxon>Hexapoda</taxon>
        <taxon>Insecta</taxon>
        <taxon>Pterygota</taxon>
        <taxon>Palaeoptera</taxon>
        <taxon>Ephemeroptera</taxon>
        <taxon>Pisciforma</taxon>
        <taxon>Baetidae</taxon>
        <taxon>Cloeon</taxon>
    </lineage>
</organism>
<feature type="region of interest" description="Disordered" evidence="14">
    <location>
        <begin position="531"/>
        <end position="581"/>
    </location>
</feature>
<sequence length="1043" mass="112988">MAPSRLLALCFFLAGIGESVARASSTEEDGQLLSHQDVQSMDSLLLPGMKTHEDEEDEFEDEYEDEHVHPGPSAAPALNHPAVSLPIFLDEPIDSYVIKNKPATLRCRAAHALNVHFECNGEGADTMQSEQHHFVDPMDATRTTEATLNISKDHIEEYFGASFECLCVAMSSRGRIKSRPAKLKVAYLRKQFDHAPYSEAVELEKQVQFRCLPPDGFPKPNVTWMRNGVILRGEEDGLRITQEGQVLLVLSARFADAANYSCAAENVAGRRVSDPATLTIYVNGGWTPWSPWSDCSSRCGRGQQTRQRQCTAPAPLNGGANCPGNARQKAECSTPCPGGSLFEDNTVSLSTDGRWSMWSPWSACGPDCKHHRKRSCNSPAPSPGGRPCSGRDVMSANCTGDFCAASNYVHATYEGTRHAEEATRAAVQTDVTLYIGLSVALIVFGVLALVAVKVLRRKGRRHSLYDMAVSVDYYPQADKKNGHLMTTNLHSQPDLTQGAASATPPLLPPPGGPTAVFYEYPPYGDPKHLGTPCSEHHYDVPLLAPPPKHPPPAAPGTASSASLASSSRPPQRSGSVSSFSSSLSQADSVSYDAIPNNCNDSSSGGETVCGIKLLDTESKTKGTVGHSGLRLSLPNSGVHMTIAEGAVSRGEKRKAFLAVMRADRERVPLPDGLTQLSPVVTCVIPPSLRRPAILSFKHCARPQRGTWNVSLWCSPGTPDSPPKWKRVVGLGEETINTPAFVQLDETEAHVIVEASGRYILAGESRNGRAAKALKLAVFGPSQPPHQECCLRVYAVEDTLAAMEGVMSIEKQLGGCLMQRPRSMLFSDGGGSLCLDLEGLGHGWRCKPQGNFLEIPFQHVWRPSSNLLHCSFTLERSNNEPSPVSFTLRARQVDITTGATISQQVTINVNCDGATIQTPCSPSAVHRGARVSTVNSSSGCSSLVTLEPTGPVFKFPRGLRKQLSQCLDPPNTRGNDWRMLAQKLGVDRYIAYFATKSSPTEHILDLWEARHRDTSASAEFLNILRAMGRMDAAGAVERELGPWL</sequence>
<dbReference type="InterPro" id="IPR011029">
    <property type="entry name" value="DEATH-like_dom_sf"/>
</dbReference>
<keyword evidence="4 13" id="KW-0812">Transmembrane</keyword>
<evidence type="ECO:0000256" key="13">
    <source>
        <dbReference type="RuleBase" id="RU367033"/>
    </source>
</evidence>
<dbReference type="SMART" id="SM00005">
    <property type="entry name" value="DEATH"/>
    <property type="match status" value="1"/>
</dbReference>
<dbReference type="PANTHER" id="PTHR12582:SF47">
    <property type="entry name" value="NETRIN RECEPTOR UNC-5"/>
    <property type="match status" value="1"/>
</dbReference>
<feature type="signal peptide" evidence="13">
    <location>
        <begin position="1"/>
        <end position="21"/>
    </location>
</feature>
<dbReference type="GO" id="GO:0008045">
    <property type="term" value="P:motor neuron axon guidance"/>
    <property type="evidence" value="ECO:0007669"/>
    <property type="project" value="TreeGrafter"/>
</dbReference>
<dbReference type="GO" id="GO:0005042">
    <property type="term" value="F:netrin receptor activity"/>
    <property type="evidence" value="ECO:0007669"/>
    <property type="project" value="UniProtKB-UniRule"/>
</dbReference>
<feature type="chain" id="PRO_5035968395" description="Netrin receptor UNC5" evidence="13">
    <location>
        <begin position="22"/>
        <end position="1043"/>
    </location>
</feature>
<dbReference type="Pfam" id="PF00531">
    <property type="entry name" value="Death"/>
    <property type="match status" value="1"/>
</dbReference>
<dbReference type="PROSITE" id="PS51145">
    <property type="entry name" value="ZU5"/>
    <property type="match status" value="1"/>
</dbReference>
<comment type="subcellular location">
    <subcellularLocation>
        <location evidence="13">Cell membrane</location>
        <topology evidence="13">Single-pass type I membrane protein</topology>
    </subcellularLocation>
    <subcellularLocation>
        <location evidence="1">Membrane</location>
        <topology evidence="1">Single-pass type I membrane protein</topology>
    </subcellularLocation>
</comment>
<dbReference type="FunFam" id="2.20.100.10:FF:000007">
    <property type="entry name" value="Thrombospondin 1"/>
    <property type="match status" value="1"/>
</dbReference>
<evidence type="ECO:0000256" key="1">
    <source>
        <dbReference type="ARBA" id="ARBA00004479"/>
    </source>
</evidence>
<dbReference type="PANTHER" id="PTHR12582">
    <property type="entry name" value="NETRIN RECEPTOR UNC5"/>
    <property type="match status" value="1"/>
</dbReference>
<dbReference type="InterPro" id="IPR057755">
    <property type="entry name" value="UNC5A-D-like_N"/>
</dbReference>
<dbReference type="Pfam" id="PF00090">
    <property type="entry name" value="TSP_1"/>
    <property type="match status" value="2"/>
</dbReference>
<evidence type="ECO:0000256" key="4">
    <source>
        <dbReference type="ARBA" id="ARBA00022692"/>
    </source>
</evidence>
<dbReference type="InterPro" id="IPR007110">
    <property type="entry name" value="Ig-like_dom"/>
</dbReference>
<evidence type="ECO:0000259" key="15">
    <source>
        <dbReference type="PROSITE" id="PS50017"/>
    </source>
</evidence>
<dbReference type="AlphaFoldDB" id="A0A8S1C1G6"/>
<keyword evidence="7 13" id="KW-1133">Transmembrane helix</keyword>
<dbReference type="Gene3D" id="2.20.100.10">
    <property type="entry name" value="Thrombospondin type-1 (TSP1) repeat"/>
    <property type="match status" value="2"/>
</dbReference>
<dbReference type="Pfam" id="PF17217">
    <property type="entry name" value="UPA"/>
    <property type="match status" value="1"/>
</dbReference>
<evidence type="ECO:0000256" key="6">
    <source>
        <dbReference type="ARBA" id="ARBA00022737"/>
    </source>
</evidence>
<dbReference type="SMART" id="SM00218">
    <property type="entry name" value="ZU5"/>
    <property type="match status" value="1"/>
</dbReference>
<feature type="region of interest" description="Disordered" evidence="14">
    <location>
        <begin position="483"/>
        <end position="519"/>
    </location>
</feature>
<dbReference type="InterPro" id="IPR033772">
    <property type="entry name" value="UPA"/>
</dbReference>
<dbReference type="SMART" id="SM00209">
    <property type="entry name" value="TSP1"/>
    <property type="match status" value="2"/>
</dbReference>
<evidence type="ECO:0000256" key="5">
    <source>
        <dbReference type="ARBA" id="ARBA00022729"/>
    </source>
</evidence>
<dbReference type="Pfam" id="PF00791">
    <property type="entry name" value="ZU5"/>
    <property type="match status" value="1"/>
</dbReference>
<dbReference type="InterPro" id="IPR003599">
    <property type="entry name" value="Ig_sub"/>
</dbReference>
<evidence type="ECO:0000256" key="7">
    <source>
        <dbReference type="ARBA" id="ARBA00022989"/>
    </source>
</evidence>
<dbReference type="Proteomes" id="UP000494165">
    <property type="component" value="Unassembled WGS sequence"/>
</dbReference>
<evidence type="ECO:0000256" key="12">
    <source>
        <dbReference type="ARBA" id="ARBA00023319"/>
    </source>
</evidence>
<dbReference type="InterPro" id="IPR000884">
    <property type="entry name" value="TSP1_rpt"/>
</dbReference>
<evidence type="ECO:0000259" key="17">
    <source>
        <dbReference type="PROSITE" id="PS51145"/>
    </source>
</evidence>
<evidence type="ECO:0000256" key="8">
    <source>
        <dbReference type="ARBA" id="ARBA00023136"/>
    </source>
</evidence>
<evidence type="ECO:0000259" key="16">
    <source>
        <dbReference type="PROSITE" id="PS50835"/>
    </source>
</evidence>
<dbReference type="Pfam" id="PF25609">
    <property type="entry name" value="Unc5_NetrinR_N"/>
    <property type="match status" value="1"/>
</dbReference>
<dbReference type="Gene3D" id="1.10.533.10">
    <property type="entry name" value="Death Domain, Fas"/>
    <property type="match status" value="1"/>
</dbReference>
<dbReference type="InterPro" id="IPR036179">
    <property type="entry name" value="Ig-like_dom_sf"/>
</dbReference>
<keyword evidence="19" id="KW-1185">Reference proteome</keyword>
<keyword evidence="11" id="KW-0325">Glycoprotein</keyword>
<comment type="caution">
    <text evidence="18">The sequence shown here is derived from an EMBL/GenBank/DDBJ whole genome shotgun (WGS) entry which is preliminary data.</text>
</comment>
<keyword evidence="10 13" id="KW-0675">Receptor</keyword>
<gene>
    <name evidence="18" type="ORF">CLODIP_2_CD03632</name>
</gene>
<evidence type="ECO:0000256" key="10">
    <source>
        <dbReference type="ARBA" id="ARBA00023170"/>
    </source>
</evidence>
<feature type="domain" description="Ig-like" evidence="16">
    <location>
        <begin position="180"/>
        <end position="279"/>
    </location>
</feature>
<dbReference type="InterPro" id="IPR000488">
    <property type="entry name" value="Death_dom"/>
</dbReference>
<keyword evidence="6" id="KW-0677">Repeat</keyword>
<dbReference type="SUPFAM" id="SSF82895">
    <property type="entry name" value="TSP-1 type 1 repeat"/>
    <property type="match status" value="2"/>
</dbReference>
<dbReference type="InterPro" id="IPR000906">
    <property type="entry name" value="ZU5_dom"/>
</dbReference>
<dbReference type="InterPro" id="IPR037936">
    <property type="entry name" value="UNC5A-D"/>
</dbReference>
<dbReference type="SUPFAM" id="SSF48726">
    <property type="entry name" value="Immunoglobulin"/>
    <property type="match status" value="1"/>
</dbReference>
<feature type="compositionally biased region" description="Low complexity" evidence="14">
    <location>
        <begin position="555"/>
        <end position="581"/>
    </location>
</feature>
<dbReference type="SMART" id="SM00408">
    <property type="entry name" value="IGc2"/>
    <property type="match status" value="1"/>
</dbReference>
<evidence type="ECO:0000313" key="19">
    <source>
        <dbReference type="Proteomes" id="UP000494165"/>
    </source>
</evidence>
<accession>A0A8S1C1G6</accession>
<dbReference type="Gene3D" id="2.60.220.30">
    <property type="match status" value="1"/>
</dbReference>
<dbReference type="SUPFAM" id="SSF47986">
    <property type="entry name" value="DEATH domain"/>
    <property type="match status" value="1"/>
</dbReference>
<feature type="compositionally biased region" description="Polar residues" evidence="14">
    <location>
        <begin position="484"/>
        <end position="500"/>
    </location>
</feature>
<keyword evidence="8 13" id="KW-0472">Membrane</keyword>
<evidence type="ECO:0000256" key="9">
    <source>
        <dbReference type="ARBA" id="ARBA00023157"/>
    </source>
</evidence>
<dbReference type="GO" id="GO:0005886">
    <property type="term" value="C:plasma membrane"/>
    <property type="evidence" value="ECO:0007669"/>
    <property type="project" value="UniProtKB-SubCell"/>
</dbReference>
<keyword evidence="9" id="KW-1015">Disulfide bond</keyword>
<keyword evidence="3 13" id="KW-0217">Developmental protein</keyword>
<evidence type="ECO:0000256" key="3">
    <source>
        <dbReference type="ARBA" id="ARBA00022473"/>
    </source>
</evidence>
<dbReference type="PROSITE" id="PS50017">
    <property type="entry name" value="DEATH_DOMAIN"/>
    <property type="match status" value="1"/>
</dbReference>
<dbReference type="Pfam" id="PF13927">
    <property type="entry name" value="Ig_3"/>
    <property type="match status" value="1"/>
</dbReference>
<feature type="compositionally biased region" description="Pro residues" evidence="14">
    <location>
        <begin position="543"/>
        <end position="554"/>
    </location>
</feature>
<comment type="function">
    <text evidence="13">Receptor for netrin required for axon guidance. Mediates axon repulsion of neuronal growth cones in the developing nervous system upon ligand binding.</text>
</comment>
<comment type="similarity">
    <text evidence="2 13">Belongs to the unc-5 family.</text>
</comment>
<evidence type="ECO:0000256" key="2">
    <source>
        <dbReference type="ARBA" id="ARBA00009844"/>
    </source>
</evidence>
<dbReference type="PROSITE" id="PS50092">
    <property type="entry name" value="TSP1"/>
    <property type="match status" value="2"/>
</dbReference>
<evidence type="ECO:0000313" key="18">
    <source>
        <dbReference type="EMBL" id="CAB3364718.1"/>
    </source>
</evidence>
<dbReference type="Gene3D" id="2.60.40.10">
    <property type="entry name" value="Immunoglobulins"/>
    <property type="match status" value="2"/>
</dbReference>
<name>A0A8S1C1G6_9INSE</name>